<dbReference type="AlphaFoldDB" id="A0A4P6M0A3"/>
<evidence type="ECO:0000313" key="6">
    <source>
        <dbReference type="Proteomes" id="UP000289794"/>
    </source>
</evidence>
<proteinExistence type="predicted"/>
<dbReference type="SMART" id="SM00342">
    <property type="entry name" value="HTH_ARAC"/>
    <property type="match status" value="1"/>
</dbReference>
<dbReference type="RefSeq" id="WP_130181887.1">
    <property type="nucleotide sequence ID" value="NZ_CP035945.1"/>
</dbReference>
<gene>
    <name evidence="5" type="primary">marA_2</name>
    <name evidence="5" type="ORF">PMF13cell1_04037</name>
</gene>
<dbReference type="PANTHER" id="PTHR47504:SF5">
    <property type="entry name" value="RIGHT ORIGIN-BINDING PROTEIN"/>
    <property type="match status" value="1"/>
</dbReference>
<evidence type="ECO:0000256" key="3">
    <source>
        <dbReference type="ARBA" id="ARBA00023163"/>
    </source>
</evidence>
<keyword evidence="1" id="KW-0805">Transcription regulation</keyword>
<dbReference type="InterPro" id="IPR020449">
    <property type="entry name" value="Tscrpt_reg_AraC-type_HTH"/>
</dbReference>
<evidence type="ECO:0000313" key="5">
    <source>
        <dbReference type="EMBL" id="QBE98471.1"/>
    </source>
</evidence>
<dbReference type="KEGG" id="bpro:PMF13cell1_04037"/>
<name>A0A4P6M0A3_9FIRM</name>
<dbReference type="PANTHER" id="PTHR47504">
    <property type="entry name" value="RIGHT ORIGIN-BINDING PROTEIN"/>
    <property type="match status" value="1"/>
</dbReference>
<dbReference type="PRINTS" id="PR00032">
    <property type="entry name" value="HTHARAC"/>
</dbReference>
<dbReference type="Gene3D" id="1.10.10.60">
    <property type="entry name" value="Homeodomain-like"/>
    <property type="match status" value="2"/>
</dbReference>
<evidence type="ECO:0000256" key="2">
    <source>
        <dbReference type="ARBA" id="ARBA00023125"/>
    </source>
</evidence>
<keyword evidence="2" id="KW-0238">DNA-binding</keyword>
<dbReference type="InterPro" id="IPR018060">
    <property type="entry name" value="HTH_AraC"/>
</dbReference>
<sequence>MEWNERLQLIIDYAEDHLQRKQGPMDQQEVTELAGCSFDSFQKVFFYMNGISFSAYIRSRKLTLAGYDLKSTDKRVVDISYQYGYDSPTSFTKAFRKFHGMTPKEARSGDRQLRVVPKMQVV</sequence>
<organism evidence="5 6">
    <name type="scientific">Blautia producta</name>
    <dbReference type="NCBI Taxonomy" id="33035"/>
    <lineage>
        <taxon>Bacteria</taxon>
        <taxon>Bacillati</taxon>
        <taxon>Bacillota</taxon>
        <taxon>Clostridia</taxon>
        <taxon>Lachnospirales</taxon>
        <taxon>Lachnospiraceae</taxon>
        <taxon>Blautia</taxon>
    </lineage>
</organism>
<feature type="domain" description="HTH araC/xylS-type" evidence="4">
    <location>
        <begin position="8"/>
        <end position="109"/>
    </location>
</feature>
<dbReference type="GO" id="GO:0043565">
    <property type="term" value="F:sequence-specific DNA binding"/>
    <property type="evidence" value="ECO:0007669"/>
    <property type="project" value="InterPro"/>
</dbReference>
<dbReference type="GO" id="GO:0003700">
    <property type="term" value="F:DNA-binding transcription factor activity"/>
    <property type="evidence" value="ECO:0007669"/>
    <property type="project" value="InterPro"/>
</dbReference>
<reference evidence="5 6" key="1">
    <citation type="submission" date="2019-01" db="EMBL/GenBank/DDBJ databases">
        <title>PMF-metabolizing Aryl O-demethylase.</title>
        <authorList>
            <person name="Kim M."/>
        </authorList>
    </citation>
    <scope>NUCLEOTIDE SEQUENCE [LARGE SCALE GENOMIC DNA]</scope>
    <source>
        <strain evidence="5 6">PMF1</strain>
    </source>
</reference>
<protein>
    <submittedName>
        <fullName evidence="5">Multiple antibiotic resistance protein MarA</fullName>
    </submittedName>
</protein>
<evidence type="ECO:0000256" key="1">
    <source>
        <dbReference type="ARBA" id="ARBA00023015"/>
    </source>
</evidence>
<dbReference type="Pfam" id="PF12833">
    <property type="entry name" value="HTH_18"/>
    <property type="match status" value="1"/>
</dbReference>
<dbReference type="InterPro" id="IPR050959">
    <property type="entry name" value="MarA-like"/>
</dbReference>
<keyword evidence="3" id="KW-0804">Transcription</keyword>
<dbReference type="PROSITE" id="PS01124">
    <property type="entry name" value="HTH_ARAC_FAMILY_2"/>
    <property type="match status" value="1"/>
</dbReference>
<dbReference type="InterPro" id="IPR009057">
    <property type="entry name" value="Homeodomain-like_sf"/>
</dbReference>
<dbReference type="SUPFAM" id="SSF46689">
    <property type="entry name" value="Homeodomain-like"/>
    <property type="match status" value="1"/>
</dbReference>
<evidence type="ECO:0000259" key="4">
    <source>
        <dbReference type="PROSITE" id="PS01124"/>
    </source>
</evidence>
<dbReference type="EMBL" id="CP035945">
    <property type="protein sequence ID" value="QBE98471.1"/>
    <property type="molecule type" value="Genomic_DNA"/>
</dbReference>
<accession>A0A4P6M0A3</accession>
<dbReference type="Proteomes" id="UP000289794">
    <property type="component" value="Chromosome"/>
</dbReference>